<comment type="caution">
    <text evidence="2">The sequence shown here is derived from an EMBL/GenBank/DDBJ whole genome shotgun (WGS) entry which is preliminary data.</text>
</comment>
<feature type="transmembrane region" description="Helical" evidence="1">
    <location>
        <begin position="94"/>
        <end position="114"/>
    </location>
</feature>
<sequence length="115" mass="11973">METTVASVQGAYFLTTGLWPIFSIRTFMMITGPKTDLWLVKTVGAVLGVTGAALLVAGLADQVTQALVLLAVGSAAALAAADVIYASRKVIAPVYLLDAVLEAALIVWWVAALLL</sequence>
<dbReference type="EMBL" id="BLXY01000012">
    <property type="protein sequence ID" value="GFO65730.1"/>
    <property type="molecule type" value="Genomic_DNA"/>
</dbReference>
<reference evidence="3" key="1">
    <citation type="submission" date="2020-06" db="EMBL/GenBank/DDBJ databases">
        <title>Draft genomic sequecing of Geomonas sp. Red736.</title>
        <authorList>
            <person name="Itoh H."/>
            <person name="Xu Z.X."/>
            <person name="Ushijima N."/>
            <person name="Masuda Y."/>
            <person name="Shiratori Y."/>
            <person name="Senoo K."/>
        </authorList>
    </citation>
    <scope>NUCLEOTIDE SEQUENCE [LARGE SCALE GENOMIC DNA]</scope>
    <source>
        <strain evidence="3">Red736</strain>
    </source>
</reference>
<dbReference type="RefSeq" id="WP_183350091.1">
    <property type="nucleotide sequence ID" value="NZ_BLXY01000012.1"/>
</dbReference>
<accession>A0A6V8N067</accession>
<name>A0A6V8N067_9BACT</name>
<evidence type="ECO:0000313" key="3">
    <source>
        <dbReference type="Proteomes" id="UP000568888"/>
    </source>
</evidence>
<keyword evidence="1" id="KW-1133">Transmembrane helix</keyword>
<evidence type="ECO:0000256" key="1">
    <source>
        <dbReference type="SAM" id="Phobius"/>
    </source>
</evidence>
<feature type="transmembrane region" description="Helical" evidence="1">
    <location>
        <begin position="66"/>
        <end position="87"/>
    </location>
</feature>
<gene>
    <name evidence="2" type="ORF">GMPD_36490</name>
</gene>
<keyword evidence="1" id="KW-0812">Transmembrane</keyword>
<keyword evidence="1" id="KW-0472">Membrane</keyword>
<feature type="transmembrane region" description="Helical" evidence="1">
    <location>
        <begin position="12"/>
        <end position="31"/>
    </location>
</feature>
<dbReference type="AlphaFoldDB" id="A0A6V8N067"/>
<dbReference type="Proteomes" id="UP000568888">
    <property type="component" value="Unassembled WGS sequence"/>
</dbReference>
<evidence type="ECO:0000313" key="2">
    <source>
        <dbReference type="EMBL" id="GFO65730.1"/>
    </source>
</evidence>
<feature type="transmembrane region" description="Helical" evidence="1">
    <location>
        <begin position="38"/>
        <end position="60"/>
    </location>
</feature>
<protein>
    <submittedName>
        <fullName evidence="2">Uncharacterized protein</fullName>
    </submittedName>
</protein>
<proteinExistence type="predicted"/>
<organism evidence="2 3">
    <name type="scientific">Geomonas paludis</name>
    <dbReference type="NCBI Taxonomy" id="2740185"/>
    <lineage>
        <taxon>Bacteria</taxon>
        <taxon>Pseudomonadati</taxon>
        <taxon>Thermodesulfobacteriota</taxon>
        <taxon>Desulfuromonadia</taxon>
        <taxon>Geobacterales</taxon>
        <taxon>Geobacteraceae</taxon>
        <taxon>Geomonas</taxon>
    </lineage>
</organism>